<evidence type="ECO:0000313" key="1">
    <source>
        <dbReference type="EMBL" id="MBA1380496.1"/>
    </source>
</evidence>
<evidence type="ECO:0000313" key="2">
    <source>
        <dbReference type="Proteomes" id="UP000572407"/>
    </source>
</evidence>
<proteinExistence type="predicted"/>
<accession>A0A7V8UF81</accession>
<organism evidence="1 2">
    <name type="scientific">Pseudomonas brassicacearum subsp. neoaurantiaca</name>
    <dbReference type="NCBI Taxonomy" id="494916"/>
    <lineage>
        <taxon>Bacteria</taxon>
        <taxon>Pseudomonadati</taxon>
        <taxon>Pseudomonadota</taxon>
        <taxon>Gammaproteobacteria</taxon>
        <taxon>Pseudomonadales</taxon>
        <taxon>Pseudomonadaceae</taxon>
        <taxon>Pseudomonas</taxon>
    </lineage>
</organism>
<reference evidence="1 2" key="1">
    <citation type="submission" date="2019-06" db="EMBL/GenBank/DDBJ databases">
        <title>Analysis of the biodiversity of Brassica napus bacterial endophytes for the selection of potential efficient biofertilizers for rapeseed crops.</title>
        <authorList>
            <person name="Jimenez-Gomez A."/>
            <person name="Saati-Santamaria Z."/>
            <person name="Menendez E."/>
            <person name="Rivas R."/>
            <person name="Mateos P.F."/>
            <person name="Velazquez E."/>
            <person name="Garcia-Fraile P."/>
        </authorList>
    </citation>
    <scope>NUCLEOTIDE SEQUENCE [LARGE SCALE GENOMIC DNA]</scope>
    <source>
        <strain evidence="1 2">CDVBN10</strain>
    </source>
</reference>
<dbReference type="AlphaFoldDB" id="A0A7V8UF81"/>
<dbReference type="EMBL" id="VDLV01000044">
    <property type="protein sequence ID" value="MBA1380496.1"/>
    <property type="molecule type" value="Genomic_DNA"/>
</dbReference>
<comment type="caution">
    <text evidence="1">The sequence shown here is derived from an EMBL/GenBank/DDBJ whole genome shotgun (WGS) entry which is preliminary data.</text>
</comment>
<protein>
    <submittedName>
        <fullName evidence="1">Uncharacterized protein</fullName>
    </submittedName>
</protein>
<gene>
    <name evidence="1" type="ORF">FHK92_22275</name>
</gene>
<sequence length="72" mass="7454">MGASLLAIAVDQPTSILTDPASSRASSLPQRDALWHLRFIEQTKKTPRTSRGVFVCGVAAGLTCPASASSPG</sequence>
<name>A0A7V8UF81_9PSED</name>
<dbReference type="Proteomes" id="UP000572407">
    <property type="component" value="Unassembled WGS sequence"/>
</dbReference>